<evidence type="ECO:0000313" key="2">
    <source>
        <dbReference type="EMBL" id="GCF92151.1"/>
    </source>
</evidence>
<organism evidence="2 3">
    <name type="scientific">Enterococcus florum</name>
    <dbReference type="NCBI Taxonomy" id="2480627"/>
    <lineage>
        <taxon>Bacteria</taxon>
        <taxon>Bacillati</taxon>
        <taxon>Bacillota</taxon>
        <taxon>Bacilli</taxon>
        <taxon>Lactobacillales</taxon>
        <taxon>Enterococcaceae</taxon>
        <taxon>Enterococcus</taxon>
    </lineage>
</organism>
<keyword evidence="1" id="KW-0472">Membrane</keyword>
<accession>A0A4P5P7I5</accession>
<protein>
    <submittedName>
        <fullName evidence="2">Uncharacterized protein</fullName>
    </submittedName>
</protein>
<keyword evidence="1" id="KW-1133">Transmembrane helix</keyword>
<proteinExistence type="predicted"/>
<gene>
    <name evidence="2" type="ORF">NRIC_00420</name>
</gene>
<dbReference type="Proteomes" id="UP000290567">
    <property type="component" value="Unassembled WGS sequence"/>
</dbReference>
<evidence type="ECO:0000313" key="3">
    <source>
        <dbReference type="Proteomes" id="UP000290567"/>
    </source>
</evidence>
<keyword evidence="3" id="KW-1185">Reference proteome</keyword>
<dbReference type="OrthoDB" id="2243392at2"/>
<dbReference type="RefSeq" id="WP_146620672.1">
    <property type="nucleotide sequence ID" value="NZ_BJCC01000001.1"/>
</dbReference>
<dbReference type="EMBL" id="BJCC01000001">
    <property type="protein sequence ID" value="GCF92151.1"/>
    <property type="molecule type" value="Genomic_DNA"/>
</dbReference>
<feature type="transmembrane region" description="Helical" evidence="1">
    <location>
        <begin position="43"/>
        <end position="60"/>
    </location>
</feature>
<reference evidence="3" key="1">
    <citation type="submission" date="2019-02" db="EMBL/GenBank/DDBJ databases">
        <title>Draft genome sequence of Enterococcus sp. Gos25-1.</title>
        <authorList>
            <person name="Tanaka N."/>
            <person name="Shiwa Y."/>
            <person name="Fujita N."/>
        </authorList>
    </citation>
    <scope>NUCLEOTIDE SEQUENCE [LARGE SCALE GENOMIC DNA]</scope>
    <source>
        <strain evidence="3">Gos25-1</strain>
    </source>
</reference>
<sequence length="163" mass="19244">MDEIEEKVEVSKKNEMDYANKAKGVYASIKEHLTVEYRKQYNIRRLVGCLLMFLFIRYMGSTSETDSLISRHSTVPLIWTVIAFIFWHYAYWSYQGGVIDTFSRNIIYVGSIWSLIWKIVVQNIVIQIWIAFIAPISGIKTWRKAVKHNKILFVNNDKDDVWK</sequence>
<comment type="caution">
    <text evidence="2">The sequence shown here is derived from an EMBL/GenBank/DDBJ whole genome shotgun (WGS) entry which is preliminary data.</text>
</comment>
<keyword evidence="1" id="KW-0812">Transmembrane</keyword>
<evidence type="ECO:0000256" key="1">
    <source>
        <dbReference type="SAM" id="Phobius"/>
    </source>
</evidence>
<feature type="transmembrane region" description="Helical" evidence="1">
    <location>
        <begin position="72"/>
        <end position="92"/>
    </location>
</feature>
<feature type="transmembrane region" description="Helical" evidence="1">
    <location>
        <begin position="112"/>
        <end position="134"/>
    </location>
</feature>
<name>A0A4P5P7I5_9ENTE</name>
<dbReference type="AlphaFoldDB" id="A0A4P5P7I5"/>